<accession>A0A6N9U7Z4</accession>
<feature type="domain" description="N-acetyltransferase" evidence="1">
    <location>
        <begin position="18"/>
        <end position="183"/>
    </location>
</feature>
<protein>
    <submittedName>
        <fullName evidence="2">GNAT family N-acetyltransferase</fullName>
    </submittedName>
</protein>
<gene>
    <name evidence="2" type="ORF">G3I29_25525</name>
</gene>
<dbReference type="RefSeq" id="WP_164347929.1">
    <property type="nucleotide sequence ID" value="NZ_JAAGLQ010000542.1"/>
</dbReference>
<evidence type="ECO:0000259" key="1">
    <source>
        <dbReference type="PROSITE" id="PS51186"/>
    </source>
</evidence>
<evidence type="ECO:0000313" key="3">
    <source>
        <dbReference type="Proteomes" id="UP000471293"/>
    </source>
</evidence>
<dbReference type="SUPFAM" id="SSF55729">
    <property type="entry name" value="Acyl-CoA N-acyltransferases (Nat)"/>
    <property type="match status" value="1"/>
</dbReference>
<reference evidence="2 3" key="1">
    <citation type="submission" date="2020-01" db="EMBL/GenBank/DDBJ databases">
        <title>Insect and environment-associated Actinomycetes.</title>
        <authorList>
            <person name="Currrie C."/>
            <person name="Chevrette M."/>
            <person name="Carlson C."/>
            <person name="Stubbendieck R."/>
            <person name="Wendt-Pienkowski E."/>
        </authorList>
    </citation>
    <scope>NUCLEOTIDE SEQUENCE [LARGE SCALE GENOMIC DNA]</scope>
    <source>
        <strain evidence="2 3">SID11342</strain>
    </source>
</reference>
<comment type="caution">
    <text evidence="2">The sequence shown here is derived from an EMBL/GenBank/DDBJ whole genome shotgun (WGS) entry which is preliminary data.</text>
</comment>
<dbReference type="EMBL" id="JAAGLQ010000542">
    <property type="protein sequence ID" value="NEA18799.1"/>
    <property type="molecule type" value="Genomic_DNA"/>
</dbReference>
<keyword evidence="2" id="KW-0808">Transferase</keyword>
<dbReference type="Gene3D" id="3.40.630.30">
    <property type="match status" value="1"/>
</dbReference>
<dbReference type="CDD" id="cd04301">
    <property type="entry name" value="NAT_SF"/>
    <property type="match status" value="1"/>
</dbReference>
<dbReference type="Pfam" id="PF00583">
    <property type="entry name" value="Acetyltransf_1"/>
    <property type="match status" value="1"/>
</dbReference>
<sequence length="185" mass="20470">MADIDLALQHYDGDTAKAIVEELIDAYAEIYDVPPYAGDPFFSVDSYADRLHAAFIMPGFETVTARQNGNLIGYVHGVTLPADKPWWVSLGDARPADARAAAEAGQVFWLRELMVRPAHTNQGVGRQLHDAIIAGRPSEPWTTLTCIIDNEPAYGAYVRWGYEILGRIKHAPESPMYDAMLLRPA</sequence>
<dbReference type="InterPro" id="IPR000182">
    <property type="entry name" value="GNAT_dom"/>
</dbReference>
<organism evidence="2 3">
    <name type="scientific">Streptomyces halstedii</name>
    <dbReference type="NCBI Taxonomy" id="1944"/>
    <lineage>
        <taxon>Bacteria</taxon>
        <taxon>Bacillati</taxon>
        <taxon>Actinomycetota</taxon>
        <taxon>Actinomycetes</taxon>
        <taxon>Kitasatosporales</taxon>
        <taxon>Streptomycetaceae</taxon>
        <taxon>Streptomyces</taxon>
    </lineage>
</organism>
<dbReference type="GO" id="GO:0016747">
    <property type="term" value="F:acyltransferase activity, transferring groups other than amino-acyl groups"/>
    <property type="evidence" value="ECO:0007669"/>
    <property type="project" value="InterPro"/>
</dbReference>
<name>A0A6N9U7Z4_STRHA</name>
<evidence type="ECO:0000313" key="2">
    <source>
        <dbReference type="EMBL" id="NEA18799.1"/>
    </source>
</evidence>
<dbReference type="InterPro" id="IPR016181">
    <property type="entry name" value="Acyl_CoA_acyltransferase"/>
</dbReference>
<dbReference type="PROSITE" id="PS51186">
    <property type="entry name" value="GNAT"/>
    <property type="match status" value="1"/>
</dbReference>
<dbReference type="AlphaFoldDB" id="A0A6N9U7Z4"/>
<proteinExistence type="predicted"/>
<dbReference type="Proteomes" id="UP000471293">
    <property type="component" value="Unassembled WGS sequence"/>
</dbReference>